<evidence type="ECO:0000256" key="3">
    <source>
        <dbReference type="ARBA" id="ARBA00023163"/>
    </source>
</evidence>
<dbReference type="PATRIC" id="fig|626887.3.peg.982"/>
<dbReference type="PROSITE" id="PS01124">
    <property type="entry name" value="HTH_ARAC_FAMILY_2"/>
    <property type="match status" value="1"/>
</dbReference>
<dbReference type="InterPro" id="IPR009057">
    <property type="entry name" value="Homeodomain-like_sf"/>
</dbReference>
<dbReference type="HOGENOM" id="CLU_047522_1_0_6"/>
<comment type="caution">
    <text evidence="5">The sequence shown here is derived from an EMBL/GenBank/DDBJ whole genome shotgun (WGS) entry which is preliminary data.</text>
</comment>
<keyword evidence="1" id="KW-0805">Transcription regulation</keyword>
<dbReference type="SMART" id="SM00342">
    <property type="entry name" value="HTH_ARAC"/>
    <property type="match status" value="1"/>
</dbReference>
<accession>N6WT57</accession>
<dbReference type="PRINTS" id="PR00032">
    <property type="entry name" value="HTHARAC"/>
</dbReference>
<evidence type="ECO:0000256" key="2">
    <source>
        <dbReference type="ARBA" id="ARBA00023125"/>
    </source>
</evidence>
<organism evidence="5 6">
    <name type="scientific">Marinobacter nanhaiticus D15-8W</name>
    <dbReference type="NCBI Taxonomy" id="626887"/>
    <lineage>
        <taxon>Bacteria</taxon>
        <taxon>Pseudomonadati</taxon>
        <taxon>Pseudomonadota</taxon>
        <taxon>Gammaproteobacteria</taxon>
        <taxon>Pseudomonadales</taxon>
        <taxon>Marinobacteraceae</taxon>
        <taxon>Marinobacter</taxon>
    </lineage>
</organism>
<keyword evidence="6" id="KW-1185">Reference proteome</keyword>
<evidence type="ECO:0000256" key="1">
    <source>
        <dbReference type="ARBA" id="ARBA00023015"/>
    </source>
</evidence>
<dbReference type="eggNOG" id="COG2207">
    <property type="taxonomic scope" value="Bacteria"/>
</dbReference>
<dbReference type="RefSeq" id="WP_051079741.1">
    <property type="nucleotide sequence ID" value="NZ_AP028878.1"/>
</dbReference>
<proteinExistence type="predicted"/>
<evidence type="ECO:0000259" key="4">
    <source>
        <dbReference type="PROSITE" id="PS01124"/>
    </source>
</evidence>
<dbReference type="InterPro" id="IPR032687">
    <property type="entry name" value="AraC-type_N"/>
</dbReference>
<dbReference type="Pfam" id="PF12833">
    <property type="entry name" value="HTH_18"/>
    <property type="match status" value="1"/>
</dbReference>
<keyword evidence="3" id="KW-0804">Transcription</keyword>
<keyword evidence="2" id="KW-0238">DNA-binding</keyword>
<evidence type="ECO:0000313" key="6">
    <source>
        <dbReference type="Proteomes" id="UP000013165"/>
    </source>
</evidence>
<dbReference type="SUPFAM" id="SSF46689">
    <property type="entry name" value="Homeodomain-like"/>
    <property type="match status" value="1"/>
</dbReference>
<name>N6WT57_9GAMM</name>
<dbReference type="InterPro" id="IPR018060">
    <property type="entry name" value="HTH_AraC"/>
</dbReference>
<dbReference type="Proteomes" id="UP000013165">
    <property type="component" value="Unassembled WGS sequence"/>
</dbReference>
<dbReference type="Gene3D" id="1.10.10.60">
    <property type="entry name" value="Homeodomain-like"/>
    <property type="match status" value="1"/>
</dbReference>
<dbReference type="Pfam" id="PF12625">
    <property type="entry name" value="Arabinose_bd"/>
    <property type="match status" value="1"/>
</dbReference>
<reference evidence="5 6" key="1">
    <citation type="journal article" date="2013" name="Genome Announc.">
        <title>Genome Sequence of the Polycyclic Aromatic Hydrocarbon-Degrading Bacterium Strain Marinobacter nanhaiticus D15-8WT.</title>
        <authorList>
            <person name="Cui Z."/>
            <person name="Gao W."/>
            <person name="Li Q."/>
            <person name="Xu G."/>
            <person name="Zheng L."/>
        </authorList>
    </citation>
    <scope>NUCLEOTIDE SEQUENCE [LARGE SCALE GENOMIC DNA]</scope>
    <source>
        <strain evidence="5 6">D15-8W</strain>
    </source>
</reference>
<dbReference type="GO" id="GO:0003700">
    <property type="term" value="F:DNA-binding transcription factor activity"/>
    <property type="evidence" value="ECO:0007669"/>
    <property type="project" value="InterPro"/>
</dbReference>
<dbReference type="GO" id="GO:0000976">
    <property type="term" value="F:transcription cis-regulatory region binding"/>
    <property type="evidence" value="ECO:0007669"/>
    <property type="project" value="TreeGrafter"/>
</dbReference>
<dbReference type="OrthoDB" id="5582699at2"/>
<dbReference type="AlphaFoldDB" id="N6WT57"/>
<dbReference type="PANTHER" id="PTHR47894:SF1">
    <property type="entry name" value="HTH-TYPE TRANSCRIPTIONAL REGULATOR VQSM"/>
    <property type="match status" value="1"/>
</dbReference>
<dbReference type="PANTHER" id="PTHR47894">
    <property type="entry name" value="HTH-TYPE TRANSCRIPTIONAL REGULATOR GADX"/>
    <property type="match status" value="1"/>
</dbReference>
<feature type="domain" description="HTH araC/xylS-type" evidence="4">
    <location>
        <begin position="251"/>
        <end position="349"/>
    </location>
</feature>
<evidence type="ECO:0000313" key="5">
    <source>
        <dbReference type="EMBL" id="ENO14676.2"/>
    </source>
</evidence>
<gene>
    <name evidence="5" type="ORF">J057_04976</name>
</gene>
<protein>
    <submittedName>
        <fullName evidence="5">AraC family transcriptional regulator</fullName>
    </submittedName>
</protein>
<dbReference type="InterPro" id="IPR020449">
    <property type="entry name" value="Tscrpt_reg_AraC-type_HTH"/>
</dbReference>
<dbReference type="GO" id="GO:0005829">
    <property type="term" value="C:cytosol"/>
    <property type="evidence" value="ECO:0007669"/>
    <property type="project" value="TreeGrafter"/>
</dbReference>
<sequence>MPNTPTRTPSQHTEPAPDEPLVAASTALGLIHYLDTRGKLDKSQAEHLLGRPLDTLSDPDLRIPACSHYRLWQHAEEVTGDAAVGLHVGEVVDPDRMGLLGHVFFNCDTLGEAATQYVRLHRLINESVNLQFETDNELAILTWQVDQPDHYCRQDMDRTLSAAINRARHFIHPRLDIAWVRVSHPEPDYADEYRRILDCPISFNEPDTALAFSAHYLSRPIPHRNPYLHSAMLRQVNALLAKVQTRRRFSRKVRRLISQQMASERIDADSLAQQLHMSRQTLYRRLKKEGMSFQELVEHVRKDKALRYVASDRYALGEIAFLLGFSELSAFSRAFKRWTGESPAQFRARHH</sequence>
<dbReference type="EMBL" id="APLQ01000011">
    <property type="protein sequence ID" value="ENO14676.2"/>
    <property type="molecule type" value="Genomic_DNA"/>
</dbReference>
<dbReference type="STRING" id="626887.J057_04976"/>